<dbReference type="SUPFAM" id="SSF53850">
    <property type="entry name" value="Periplasmic binding protein-like II"/>
    <property type="match status" value="1"/>
</dbReference>
<dbReference type="Gene3D" id="1.10.10.10">
    <property type="entry name" value="Winged helix-like DNA-binding domain superfamily/Winged helix DNA-binding domain"/>
    <property type="match status" value="1"/>
</dbReference>
<dbReference type="AlphaFoldDB" id="U3B6W7"/>
<dbReference type="eggNOG" id="COG0583">
    <property type="taxonomic scope" value="Bacteria"/>
</dbReference>
<dbReference type="Proteomes" id="UP000016570">
    <property type="component" value="Unassembled WGS sequence"/>
</dbReference>
<dbReference type="SUPFAM" id="SSF46785">
    <property type="entry name" value="Winged helix' DNA-binding domain"/>
    <property type="match status" value="1"/>
</dbReference>
<keyword evidence="2" id="KW-0805">Transcription regulation</keyword>
<dbReference type="CDD" id="cd08417">
    <property type="entry name" value="PBP2_Nitroaromatics_like"/>
    <property type="match status" value="1"/>
</dbReference>
<evidence type="ECO:0000313" key="7">
    <source>
        <dbReference type="Proteomes" id="UP000016570"/>
    </source>
</evidence>
<dbReference type="InterPro" id="IPR036390">
    <property type="entry name" value="WH_DNA-bd_sf"/>
</dbReference>
<dbReference type="InterPro" id="IPR037402">
    <property type="entry name" value="YidZ_PBP2"/>
</dbReference>
<keyword evidence="7" id="KW-1185">Reference proteome</keyword>
<sequence>MDYIALSRISLKHLTVFHVLLNTHSVTATAQQLCASPSGISKVLSQLRSLLKDELFYRDGTRLVPTPFALSMGPTVHGILSSMNGVLHHGEFDPQQYSGDFAIGMRGSSVELFAPLLSHIAEQLNGACRLNLYAKEQLGFEALLRGQADFIILPHDISQPPTHIKDLVWKVILDDEMVCLMNAAHPLADTALTIDSYLSYQHVGVHDRELSRPFFEQQLAQHHRARDIALSVADFGAAAIMCQHMPYLFTCSKRWANVACQTRSLIQKNLPFDYGHVAYSLVWNKQSLNDPAQNWLHQQLQNTHLLP</sequence>
<protein>
    <submittedName>
        <fullName evidence="6">Putative LysR family transcriptional regulator</fullName>
    </submittedName>
</protein>
<dbReference type="InterPro" id="IPR036388">
    <property type="entry name" value="WH-like_DNA-bd_sf"/>
</dbReference>
<evidence type="ECO:0000256" key="3">
    <source>
        <dbReference type="ARBA" id="ARBA00023125"/>
    </source>
</evidence>
<dbReference type="InterPro" id="IPR000847">
    <property type="entry name" value="LysR_HTH_N"/>
</dbReference>
<keyword evidence="3" id="KW-0238">DNA-binding</keyword>
<dbReference type="InterPro" id="IPR005119">
    <property type="entry name" value="LysR_subst-bd"/>
</dbReference>
<dbReference type="GO" id="GO:0003700">
    <property type="term" value="F:DNA-binding transcription factor activity"/>
    <property type="evidence" value="ECO:0007669"/>
    <property type="project" value="InterPro"/>
</dbReference>
<name>U3B6W7_VIBPR</name>
<dbReference type="PROSITE" id="PS50931">
    <property type="entry name" value="HTH_LYSR"/>
    <property type="match status" value="1"/>
</dbReference>
<gene>
    <name evidence="6" type="ORF">VPR01S_01_03730</name>
</gene>
<dbReference type="EMBL" id="BATJ01000001">
    <property type="protein sequence ID" value="GAD65599.1"/>
    <property type="molecule type" value="Genomic_DNA"/>
</dbReference>
<dbReference type="Pfam" id="PF03466">
    <property type="entry name" value="LysR_substrate"/>
    <property type="match status" value="1"/>
</dbReference>
<organism evidence="6 7">
    <name type="scientific">Vibrio proteolyticus NBRC 13287</name>
    <dbReference type="NCBI Taxonomy" id="1219065"/>
    <lineage>
        <taxon>Bacteria</taxon>
        <taxon>Pseudomonadati</taxon>
        <taxon>Pseudomonadota</taxon>
        <taxon>Gammaproteobacteria</taxon>
        <taxon>Vibrionales</taxon>
        <taxon>Vibrionaceae</taxon>
        <taxon>Vibrio</taxon>
    </lineage>
</organism>
<accession>U3B6W7</accession>
<dbReference type="Gene3D" id="3.40.190.10">
    <property type="entry name" value="Periplasmic binding protein-like II"/>
    <property type="match status" value="2"/>
</dbReference>
<evidence type="ECO:0000313" key="6">
    <source>
        <dbReference type="EMBL" id="GAD65599.1"/>
    </source>
</evidence>
<dbReference type="Pfam" id="PF00126">
    <property type="entry name" value="HTH_1"/>
    <property type="match status" value="1"/>
</dbReference>
<dbReference type="InterPro" id="IPR050389">
    <property type="entry name" value="LysR-type_TF"/>
</dbReference>
<evidence type="ECO:0000256" key="4">
    <source>
        <dbReference type="ARBA" id="ARBA00023163"/>
    </source>
</evidence>
<dbReference type="RefSeq" id="WP_021703591.1">
    <property type="nucleotide sequence ID" value="NZ_BATJ01000001.1"/>
</dbReference>
<keyword evidence="4" id="KW-0804">Transcription</keyword>
<dbReference type="GO" id="GO:0003677">
    <property type="term" value="F:DNA binding"/>
    <property type="evidence" value="ECO:0007669"/>
    <property type="project" value="UniProtKB-KW"/>
</dbReference>
<feature type="domain" description="HTH lysR-type" evidence="5">
    <location>
        <begin position="9"/>
        <end position="66"/>
    </location>
</feature>
<evidence type="ECO:0000259" key="5">
    <source>
        <dbReference type="PROSITE" id="PS50931"/>
    </source>
</evidence>
<evidence type="ECO:0000256" key="1">
    <source>
        <dbReference type="ARBA" id="ARBA00009437"/>
    </source>
</evidence>
<proteinExistence type="inferred from homology"/>
<dbReference type="PANTHER" id="PTHR30118:SF12">
    <property type="entry name" value="TRANSCRIPTIONAL REGULATOR LYSR FAMILY"/>
    <property type="match status" value="1"/>
</dbReference>
<comment type="caution">
    <text evidence="6">The sequence shown here is derived from an EMBL/GenBank/DDBJ whole genome shotgun (WGS) entry which is preliminary data.</text>
</comment>
<comment type="similarity">
    <text evidence="1">Belongs to the LysR transcriptional regulatory family.</text>
</comment>
<reference evidence="6 7" key="1">
    <citation type="submission" date="2013-09" db="EMBL/GenBank/DDBJ databases">
        <title>Whole genome shotgun sequence of Vibrio proteolyticus NBRC 13287.</title>
        <authorList>
            <person name="Isaki S."/>
            <person name="Hosoyama A."/>
            <person name="Numata M."/>
            <person name="Hashimoto M."/>
            <person name="Hosoyama Y."/>
            <person name="Tsuchikane K."/>
            <person name="Noguchi M."/>
            <person name="Hirakata S."/>
            <person name="Ichikawa N."/>
            <person name="Ohji S."/>
            <person name="Yamazoe A."/>
            <person name="Fujita N."/>
        </authorList>
    </citation>
    <scope>NUCLEOTIDE SEQUENCE [LARGE SCALE GENOMIC DNA]</scope>
    <source>
        <strain evidence="6 7">NBRC 13287</strain>
    </source>
</reference>
<evidence type="ECO:0000256" key="2">
    <source>
        <dbReference type="ARBA" id="ARBA00023015"/>
    </source>
</evidence>
<dbReference type="PANTHER" id="PTHR30118">
    <property type="entry name" value="HTH-TYPE TRANSCRIPTIONAL REGULATOR LEUO-RELATED"/>
    <property type="match status" value="1"/>
</dbReference>